<dbReference type="InterPro" id="IPR002182">
    <property type="entry name" value="NB-ARC"/>
</dbReference>
<feature type="domain" description="HTH luxR-type" evidence="1">
    <location>
        <begin position="711"/>
        <end position="776"/>
    </location>
</feature>
<dbReference type="Proteomes" id="UP001551675">
    <property type="component" value="Unassembled WGS sequence"/>
</dbReference>
<dbReference type="InterPro" id="IPR016032">
    <property type="entry name" value="Sig_transdc_resp-reg_C-effctor"/>
</dbReference>
<dbReference type="EMBL" id="JBFALK010000015">
    <property type="protein sequence ID" value="MEV0972021.1"/>
    <property type="molecule type" value="Genomic_DNA"/>
</dbReference>
<keyword evidence="3" id="KW-1185">Reference proteome</keyword>
<dbReference type="InterPro" id="IPR036388">
    <property type="entry name" value="WH-like_DNA-bd_sf"/>
</dbReference>
<sequence>MAAVTSQSSRRSRLGGLPTEMTSFVGRRHELAEAKRLLSQSRVVTLTGPGGVGKTRLALRVAAEVHRAFPDGVWVVDLAALDDPGVLSQTVAEALDVRDWSSKPSLEVLAERLRNKQMLIVLDNCEHLLQACAVLVATLTRETSDLRVLATSRQPLRVTGEQVFPVPTMALPDMGDRPPPPQSVAEYDAVRLFAERAVSVVPTFTVTEDNQETVERICRRLDGIPLAIELAAVRLRALSLDQLLDRLDQRFRLLTAGSRTALPRHRTLRALIDWSYDLCTEQERSLWARVSVFSGGLDLDAAEEVCSGEDIARDDVIDLVIRLVDKSILVADDDVSPMRYRLLDTIRHYGREQLAASGQEAAVRRRHRDYYRNLAAEMDRRLFGPEETACFLRLQREHANLRAALEYCFAEGDTDIGLRMATDLRNHWLNGYFMKEGRHWLDRGLTAEREPTGGRAMALSANAWLAIIQGKIDCADAMLTESRAIGERLGLDRVLGYASIFLGGIALFRGDSEKALACYGEALDRLRSAGDPLGEALTLVRLCVACSVLGDSSATMAYARRCIELCDAYKEHWLRSYAEIALGIEYWRRGDTARAADLEKKGLRSNTSYNNLLGVGLSCEVLSWIAATEKRHQRAGLLLGALQNIWGEMGIPMGSYAYLMRYHDECEALTRAAIGEAAFRGALAQGAKLSSEDAIAYALEEAAPKKERAEPPAEASPLTRRETEIAQLVAQGMSNKEIATTLVIAQRTAEGHIEHILGKLGFNSRTQIAVWVEEQKRSAEQQRAGAS</sequence>
<dbReference type="Pfam" id="PF00931">
    <property type="entry name" value="NB-ARC"/>
    <property type="match status" value="1"/>
</dbReference>
<dbReference type="SUPFAM" id="SSF48452">
    <property type="entry name" value="TPR-like"/>
    <property type="match status" value="1"/>
</dbReference>
<dbReference type="Pfam" id="PF00196">
    <property type="entry name" value="GerE"/>
    <property type="match status" value="1"/>
</dbReference>
<accession>A0ABV3GK58</accession>
<comment type="caution">
    <text evidence="2">The sequence shown here is derived from an EMBL/GenBank/DDBJ whole genome shotgun (WGS) entry which is preliminary data.</text>
</comment>
<dbReference type="PRINTS" id="PR00038">
    <property type="entry name" value="HTHLUXR"/>
</dbReference>
<dbReference type="PROSITE" id="PS50043">
    <property type="entry name" value="HTH_LUXR_2"/>
    <property type="match status" value="1"/>
</dbReference>
<dbReference type="InterPro" id="IPR011990">
    <property type="entry name" value="TPR-like_helical_dom_sf"/>
</dbReference>
<dbReference type="CDD" id="cd06170">
    <property type="entry name" value="LuxR_C_like"/>
    <property type="match status" value="1"/>
</dbReference>
<gene>
    <name evidence="2" type="ORF">AB0I59_25745</name>
</gene>
<dbReference type="Gene3D" id="1.25.40.10">
    <property type="entry name" value="Tetratricopeptide repeat domain"/>
    <property type="match status" value="1"/>
</dbReference>
<organism evidence="2 3">
    <name type="scientific">Microtetraspora glauca</name>
    <dbReference type="NCBI Taxonomy" id="1996"/>
    <lineage>
        <taxon>Bacteria</taxon>
        <taxon>Bacillati</taxon>
        <taxon>Actinomycetota</taxon>
        <taxon>Actinomycetes</taxon>
        <taxon>Streptosporangiales</taxon>
        <taxon>Streptosporangiaceae</taxon>
        <taxon>Microtetraspora</taxon>
    </lineage>
</organism>
<protein>
    <submittedName>
        <fullName evidence="2">LuxR C-terminal-related transcriptional regulator</fullName>
    </submittedName>
</protein>
<evidence type="ECO:0000259" key="1">
    <source>
        <dbReference type="PROSITE" id="PS50043"/>
    </source>
</evidence>
<evidence type="ECO:0000313" key="3">
    <source>
        <dbReference type="Proteomes" id="UP001551675"/>
    </source>
</evidence>
<reference evidence="2 3" key="1">
    <citation type="submission" date="2024-06" db="EMBL/GenBank/DDBJ databases">
        <title>The Natural Products Discovery Center: Release of the First 8490 Sequenced Strains for Exploring Actinobacteria Biosynthetic Diversity.</title>
        <authorList>
            <person name="Kalkreuter E."/>
            <person name="Kautsar S.A."/>
            <person name="Yang D."/>
            <person name="Bader C.D."/>
            <person name="Teijaro C.N."/>
            <person name="Fluegel L."/>
            <person name="Davis C.M."/>
            <person name="Simpson J.R."/>
            <person name="Lauterbach L."/>
            <person name="Steele A.D."/>
            <person name="Gui C."/>
            <person name="Meng S."/>
            <person name="Li G."/>
            <person name="Viehrig K."/>
            <person name="Ye F."/>
            <person name="Su P."/>
            <person name="Kiefer A.F."/>
            <person name="Nichols A."/>
            <person name="Cepeda A.J."/>
            <person name="Yan W."/>
            <person name="Fan B."/>
            <person name="Jiang Y."/>
            <person name="Adhikari A."/>
            <person name="Zheng C.-J."/>
            <person name="Schuster L."/>
            <person name="Cowan T.M."/>
            <person name="Smanski M.J."/>
            <person name="Chevrette M.G."/>
            <person name="De Carvalho L.P.S."/>
            <person name="Shen B."/>
        </authorList>
    </citation>
    <scope>NUCLEOTIDE SEQUENCE [LARGE SCALE GENOMIC DNA]</scope>
    <source>
        <strain evidence="2 3">NPDC050100</strain>
    </source>
</reference>
<proteinExistence type="predicted"/>
<dbReference type="Gene3D" id="3.40.50.300">
    <property type="entry name" value="P-loop containing nucleotide triphosphate hydrolases"/>
    <property type="match status" value="1"/>
</dbReference>
<dbReference type="SMART" id="SM00421">
    <property type="entry name" value="HTH_LUXR"/>
    <property type="match status" value="1"/>
</dbReference>
<dbReference type="RefSeq" id="WP_358136769.1">
    <property type="nucleotide sequence ID" value="NZ_JBFALK010000015.1"/>
</dbReference>
<dbReference type="InterPro" id="IPR000792">
    <property type="entry name" value="Tscrpt_reg_LuxR_C"/>
</dbReference>
<dbReference type="SUPFAM" id="SSF52540">
    <property type="entry name" value="P-loop containing nucleoside triphosphate hydrolases"/>
    <property type="match status" value="1"/>
</dbReference>
<name>A0ABV3GK58_MICGL</name>
<dbReference type="InterPro" id="IPR027417">
    <property type="entry name" value="P-loop_NTPase"/>
</dbReference>
<dbReference type="InterPro" id="IPR058852">
    <property type="entry name" value="HTH_77"/>
</dbReference>
<evidence type="ECO:0000313" key="2">
    <source>
        <dbReference type="EMBL" id="MEV0972021.1"/>
    </source>
</evidence>
<dbReference type="PANTHER" id="PTHR47691">
    <property type="entry name" value="REGULATOR-RELATED"/>
    <property type="match status" value="1"/>
</dbReference>
<dbReference type="PRINTS" id="PR00364">
    <property type="entry name" value="DISEASERSIST"/>
</dbReference>
<dbReference type="PANTHER" id="PTHR47691:SF3">
    <property type="entry name" value="HTH-TYPE TRANSCRIPTIONAL REGULATOR RV0890C-RELATED"/>
    <property type="match status" value="1"/>
</dbReference>
<dbReference type="Pfam" id="PF25872">
    <property type="entry name" value="HTH_77"/>
    <property type="match status" value="1"/>
</dbReference>
<dbReference type="Gene3D" id="1.10.10.10">
    <property type="entry name" value="Winged helix-like DNA-binding domain superfamily/Winged helix DNA-binding domain"/>
    <property type="match status" value="1"/>
</dbReference>
<dbReference type="SUPFAM" id="SSF46894">
    <property type="entry name" value="C-terminal effector domain of the bipartite response regulators"/>
    <property type="match status" value="1"/>
</dbReference>